<evidence type="ECO:0000313" key="3">
    <source>
        <dbReference type="Proteomes" id="UP000478546"/>
    </source>
</evidence>
<dbReference type="InterPro" id="IPR022385">
    <property type="entry name" value="Rhs_assc_core"/>
</dbReference>
<reference evidence="2 3" key="1">
    <citation type="submission" date="2020-01" db="EMBL/GenBank/DDBJ databases">
        <authorList>
            <person name="Kim M.K."/>
        </authorList>
    </citation>
    <scope>NUCLEOTIDE SEQUENCE [LARGE SCALE GENOMIC DNA]</scope>
    <source>
        <strain evidence="2 3">BT213</strain>
    </source>
</reference>
<evidence type="ECO:0000313" key="2">
    <source>
        <dbReference type="EMBL" id="NDK57352.1"/>
    </source>
</evidence>
<keyword evidence="3" id="KW-1185">Reference proteome</keyword>
<evidence type="ECO:0000259" key="1">
    <source>
        <dbReference type="PROSITE" id="PS50835"/>
    </source>
</evidence>
<proteinExistence type="predicted"/>
<dbReference type="InterPro" id="IPR013783">
    <property type="entry name" value="Ig-like_fold"/>
</dbReference>
<protein>
    <submittedName>
        <fullName evidence="2">RHS repeat-associated core domain-containing protein</fullName>
    </submittedName>
</protein>
<dbReference type="Proteomes" id="UP000478546">
    <property type="component" value="Unassembled WGS sequence"/>
</dbReference>
<dbReference type="EMBL" id="JAAEAA010000025">
    <property type="protein sequence ID" value="NDK57352.1"/>
    <property type="molecule type" value="Genomic_DNA"/>
</dbReference>
<dbReference type="Gene3D" id="2.60.40.10">
    <property type="entry name" value="Immunoglobulins"/>
    <property type="match status" value="1"/>
</dbReference>
<feature type="domain" description="Ig-like" evidence="1">
    <location>
        <begin position="373"/>
        <end position="487"/>
    </location>
</feature>
<dbReference type="PROSITE" id="PS50835">
    <property type="entry name" value="IG_LIKE"/>
    <property type="match status" value="1"/>
</dbReference>
<dbReference type="InterPro" id="IPR007110">
    <property type="entry name" value="Ig-like_dom"/>
</dbReference>
<gene>
    <name evidence="2" type="ORF">GWO68_15620</name>
</gene>
<dbReference type="Gene3D" id="2.180.10.10">
    <property type="entry name" value="RHS repeat-associated core"/>
    <property type="match status" value="2"/>
</dbReference>
<dbReference type="InterPro" id="IPR050708">
    <property type="entry name" value="T6SS_VgrG/RHS"/>
</dbReference>
<dbReference type="PANTHER" id="PTHR32305:SF15">
    <property type="entry name" value="PROTEIN RHSA-RELATED"/>
    <property type="match status" value="1"/>
</dbReference>
<name>A0A6B2HBP3_9BACT</name>
<dbReference type="Gene3D" id="2.60.120.380">
    <property type="match status" value="2"/>
</dbReference>
<accession>A0A6B2HBP3</accession>
<dbReference type="NCBIfam" id="TIGR03696">
    <property type="entry name" value="Rhs_assc_core"/>
    <property type="match status" value="1"/>
</dbReference>
<dbReference type="InterPro" id="IPR045619">
    <property type="entry name" value="DUF6443"/>
</dbReference>
<sequence length="2067" mass="229629">MIPFYRKETLQKIYFTPISLSLLKVKRFLLLPLVLVVNLAVAQHIDGPTFCTVGQTYTYDFVDTYLPDSYSWQVTGGTKTYTSKSYANIQWTTPGINVIKYINSDGEFELTVDVVSPGGYAETPVDAGVITPCKSFTHTANMIPANYYSDDYGDTGDDIFYKFTLYEQQEVEISHCGSALSGTFLYLLNNSFQEIEFNDGTGPICSGKASIRKTLAAGVYYVVTEGAYGENGSITTQISVPARAGSTKENAINAGTISLGGVPYSNTQSNISSNYFCQNYGQPSDDIYYKFTLSEANDIQISHCASSIATYLHLLDSNGNLLQSNGGNGPVCTTSRASLSTYLQPGTYYVVSEGSGSNAGSITTQIQAIAQPPTVSIVSNAVGDIVCKNSSVTFTATATNAGASPSYQWKLNGNNVGENSATLTSLGPFNTDDEVSVVVTSSLPGNLTASSNIIFLDAYEAKAGTLSSSGGTIFCAGENVSTTILVSGYDGTPHFWVSNNGGVTWNIYNDITPGSSFTLNLTTPGKWIIRTQAYNTMCGWSEVKELALDVLTKPALTITAEQGKGVTLSTILKVTDQNQVPLSCSWTRSPDLNLDEEFEASHGANTTVIVNPVVPTTYTATFWNGACYSQASITVSPNNYNYIVSNIILEEGKKTVESLEQLGADKREQNVTYLDGLGREVQTIITQGSPLGKDLVQPFAYDVYGRKEKSYLPYAANDGNGFFKSNAIVKDNSYIKSDQYTFYQATKAIAGKHSQDEAPFAQTIFNASPLNHVVKQGAPGIAWQPIETVTSQSIDHSIKTLYRTNLAGEVRVWDFDFNSKNIESKGFYAPNTLYVTETRDEADAVAIEYKDFDERLVLKKVQVSGEGTNTTGESDFLLTYYVYDDFDNLRLVIQPEGYRNHLPPLNGEGNITINITSSFVANWCFSYLYDARKRLIEKHVPGNGWMHFIYDNYDRLAFTQDARQRQQHEWGYTIYDAINRPVETGIYRPTLQLDRQGLQAELDNWFQNTNGAPYVMQAAQKEPLVYTYYDHYDHAAFAGKSFTSEIGVTNDPSKAKTYNNVNLSVKGQVTGQKVKVLNTPIWLTKVNFYNDKYQPIQTIEDNNLAGIDRITTRLDFAGKVQETLLSQIKGSSYGSEHFAVQKEFIYDDGGRLLETKQRISTDYNTIMSQSQVILARNEYNELGQLVDKNVHSMDGGATFLQSIDRRYNIRGWLTHINNSNIKNDQSTLNTNDDDNDVFGLELKYNSDLKLDSFYPNRNQFNGNISEALWRSSTDNTLRGYSYNYDKLNRLLDANYRADLDYTNSWTEEVERFTTGNLSYDGNSNIKTLTRRGLISEINGNKTYGLLDNLSYHYGEINGTTNTSVSNHLVAVDDKNLNNIQIMTGTLHDFEDKNSQLFNGSASDYEYSYDANGNLTKDDNKGITEILYNHLNLPHKVKFGSSNWIEFYYSATGTKLKKTVYLNNVLQNTTDYVGSMVYENQKLQFIQIPDGRILYQPAVPERPWTYQYTINDHLGNSRMIVGEPKTEVALASMESEYLDENGLFTGLDATRAIVNPSFDHTHLTNKATGDNTEVVRLNAGEKIKPAPGRSFHVMPGDKVSAKVYVKYLDLRSNQDAVNVSTLITAIAGGSGFSIIPEAGGSVITTTNGTLVGSLGSASASSGESAPLAFLKYYYYDDYHNLITSGAKRVSGNAAVWDANSLNSPHEELSLTLPPISEAGYVKIELTHERIENVDVYFDDLTISHEHIVVQENHYDPWGLNLTGIEKLGSPDSKFQFNGKEKQTDLGINWIDYGARMYDSQIGRWHVSDPLSEKYGSTSPYVYTLNNPVNAIDPDGRLVIYVNGYYNELFGHEMFGEKGIGPTKPKLDYWRYFDPGFVTAVNEFFGNDQNNFFADGSSLIGGDLSGADRYNIGYTYAHRNYKNIIKDMKAGEKVKFVSHSEGSAFAAGMAAYFIMRRLTDKKAPEVSWVLHFSPDEADEFETPEEPLTVRIHDLFDWVSPIFYDLKGVDYSMTYKNFKSLDLGDRLGSAHGRTPTRAALKAFVDLLGQFINSPDVKRVEGEGGVLYYRD</sequence>
<dbReference type="PANTHER" id="PTHR32305">
    <property type="match status" value="1"/>
</dbReference>
<organism evidence="2 3">
    <name type="scientific">Pontibacter fetidus</name>
    <dbReference type="NCBI Taxonomy" id="2700082"/>
    <lineage>
        <taxon>Bacteria</taxon>
        <taxon>Pseudomonadati</taxon>
        <taxon>Bacteroidota</taxon>
        <taxon>Cytophagia</taxon>
        <taxon>Cytophagales</taxon>
        <taxon>Hymenobacteraceae</taxon>
        <taxon>Pontibacter</taxon>
    </lineage>
</organism>
<dbReference type="Pfam" id="PF20041">
    <property type="entry name" value="DUF6443"/>
    <property type="match status" value="1"/>
</dbReference>
<comment type="caution">
    <text evidence="2">The sequence shown here is derived from an EMBL/GenBank/DDBJ whole genome shotgun (WGS) entry which is preliminary data.</text>
</comment>